<dbReference type="Proteomes" id="UP000264353">
    <property type="component" value="Chromosome A1"/>
</dbReference>
<organism evidence="1 2">
    <name type="scientific">Brassica campestris</name>
    <name type="common">Field mustard</name>
    <dbReference type="NCBI Taxonomy" id="3711"/>
    <lineage>
        <taxon>Eukaryota</taxon>
        <taxon>Viridiplantae</taxon>
        <taxon>Streptophyta</taxon>
        <taxon>Embryophyta</taxon>
        <taxon>Tracheophyta</taxon>
        <taxon>Spermatophyta</taxon>
        <taxon>Magnoliopsida</taxon>
        <taxon>eudicotyledons</taxon>
        <taxon>Gunneridae</taxon>
        <taxon>Pentapetalae</taxon>
        <taxon>rosids</taxon>
        <taxon>malvids</taxon>
        <taxon>Brassicales</taxon>
        <taxon>Brassicaceae</taxon>
        <taxon>Brassiceae</taxon>
        <taxon>Brassica</taxon>
    </lineage>
</organism>
<dbReference type="EMBL" id="CM010628">
    <property type="protein sequence ID" value="RID78643.1"/>
    <property type="molecule type" value="Genomic_DNA"/>
</dbReference>
<reference evidence="1 2" key="1">
    <citation type="submission" date="2018-06" db="EMBL/GenBank/DDBJ databases">
        <title>WGS assembly of Brassica rapa FPsc.</title>
        <authorList>
            <person name="Bowman J."/>
            <person name="Kohchi T."/>
            <person name="Yamato K."/>
            <person name="Jenkins J."/>
            <person name="Shu S."/>
            <person name="Ishizaki K."/>
            <person name="Yamaoka S."/>
            <person name="Nishihama R."/>
            <person name="Nakamura Y."/>
            <person name="Berger F."/>
            <person name="Adam C."/>
            <person name="Aki S."/>
            <person name="Althoff F."/>
            <person name="Araki T."/>
            <person name="Arteaga-Vazquez M."/>
            <person name="Balasubrmanian S."/>
            <person name="Bauer D."/>
            <person name="Boehm C."/>
            <person name="Briginshaw L."/>
            <person name="Caballero-Perez J."/>
            <person name="Catarino B."/>
            <person name="Chen F."/>
            <person name="Chiyoda S."/>
            <person name="Chovatia M."/>
            <person name="Davies K."/>
            <person name="Delmans M."/>
            <person name="Demura T."/>
            <person name="Dierschke T."/>
            <person name="Dolan L."/>
            <person name="Dorantes-Acosta A."/>
            <person name="Eklund D."/>
            <person name="Florent S."/>
            <person name="Flores-Sandoval E."/>
            <person name="Fujiyama A."/>
            <person name="Fukuzawa H."/>
            <person name="Galik B."/>
            <person name="Grimanelli D."/>
            <person name="Grimwood J."/>
            <person name="Grossniklaus U."/>
            <person name="Hamada T."/>
            <person name="Haseloff J."/>
            <person name="Hetherington A."/>
            <person name="Higo A."/>
            <person name="Hirakawa Y."/>
            <person name="Hundley H."/>
            <person name="Ikeda Y."/>
            <person name="Inoue K."/>
            <person name="Inoue S."/>
            <person name="Ishida S."/>
            <person name="Jia Q."/>
            <person name="Kakita M."/>
            <person name="Kanazawa T."/>
            <person name="Kawai Y."/>
            <person name="Kawashima T."/>
            <person name="Kennedy M."/>
            <person name="Kinose K."/>
            <person name="Kinoshita T."/>
            <person name="Kohara Y."/>
            <person name="Koide E."/>
            <person name="Komatsu K."/>
            <person name="Kopischke S."/>
            <person name="Kubo M."/>
            <person name="Kyozuka J."/>
            <person name="Lagercrantz U."/>
            <person name="Lin S."/>
            <person name="Lindquist E."/>
            <person name="Lipzen A."/>
            <person name="Lu C."/>
            <person name="Luna E."/>
            <person name="Martienssen R."/>
            <person name="Minamino N."/>
            <person name="Mizutani M."/>
            <person name="Mizutani M."/>
            <person name="Mochizuki N."/>
            <person name="Monte I."/>
            <person name="Mosher R."/>
            <person name="Nagasaki H."/>
            <person name="Nakagami H."/>
            <person name="Naramoto S."/>
            <person name="Nishitani K."/>
            <person name="Ohtani M."/>
            <person name="Okamoto T."/>
            <person name="Okumura M."/>
            <person name="Phillips J."/>
            <person name="Pollak B."/>
            <person name="Reinders A."/>
            <person name="Roevekamp M."/>
            <person name="Sano R."/>
            <person name="Sawa S."/>
            <person name="Schmid M."/>
            <person name="Shirakawa M."/>
            <person name="Solano R."/>
            <person name="Spunde A."/>
            <person name="Suetsugu N."/>
            <person name="Sugano S."/>
            <person name="Sugiyama A."/>
            <person name="Sun R."/>
            <person name="Suzuki Y."/>
            <person name="Takenaka M."/>
            <person name="Takezawa D."/>
            <person name="Tomogane H."/>
            <person name="Tsuzuki M."/>
            <person name="Ueda T."/>
            <person name="Umeda M."/>
            <person name="Ward J."/>
            <person name="Watanabe Y."/>
            <person name="Yazaki K."/>
            <person name="Yokoyama R."/>
            <person name="Yoshitake Y."/>
            <person name="Yotsui I."/>
            <person name="Zachgo S."/>
            <person name="Schmutz J."/>
        </authorList>
    </citation>
    <scope>NUCLEOTIDE SEQUENCE [LARGE SCALE GENOMIC DNA]</scope>
    <source>
        <strain evidence="2">cv. B-3</strain>
    </source>
</reference>
<evidence type="ECO:0000313" key="2">
    <source>
        <dbReference type="Proteomes" id="UP000264353"/>
    </source>
</evidence>
<gene>
    <name evidence="1" type="ORF">BRARA_A01447</name>
</gene>
<name>A0A398ATH0_BRACM</name>
<sequence length="55" mass="6285">MLLQLEICCLVLYMVTKTLRNHVNIPPKIKGLACRSQSLEPLSLLVFFFVKPLLV</sequence>
<dbReference type="AlphaFoldDB" id="A0A398ATH0"/>
<evidence type="ECO:0000313" key="1">
    <source>
        <dbReference type="EMBL" id="RID78643.1"/>
    </source>
</evidence>
<proteinExistence type="predicted"/>
<protein>
    <submittedName>
        <fullName evidence="1">Uncharacterized protein</fullName>
    </submittedName>
</protein>
<accession>A0A398ATH0</accession>